<dbReference type="Proteomes" id="UP000244223">
    <property type="component" value="Unassembled WGS sequence"/>
</dbReference>
<sequence>MRHKPFEFVSRGQKLYAQRWWPDVYPKAVVIFIHTWADHSNRYMALVERLTQEGYACYGFDFAGHGQSQGRRAYIADFDHWVADLTTFIEVVHRELRSVQVFLHGYGVGGCVAAHYLVSGRHDIDGVIFNSGALAVGKKISKAHIILAWIIGGIIPRIPVAPLPPNSMSSVVLEQQAYDTDPLVFHGQMTAGTGKELLMASLHITKRLARISVPFLTLVGEQDTLVTGGELLYKQAESVDKDIKTYTGALHDLLHEKVKTQVIEDIVLWLEAHVVQH</sequence>
<name>A0A2T5J1C3_9GAMM</name>
<dbReference type="OrthoDB" id="9806902at2"/>
<dbReference type="Gene3D" id="3.40.50.1820">
    <property type="entry name" value="alpha/beta hydrolase"/>
    <property type="match status" value="1"/>
</dbReference>
<dbReference type="SUPFAM" id="SSF53474">
    <property type="entry name" value="alpha/beta-Hydrolases"/>
    <property type="match status" value="1"/>
</dbReference>
<dbReference type="Pfam" id="PF12146">
    <property type="entry name" value="Hydrolase_4"/>
    <property type="match status" value="1"/>
</dbReference>
<gene>
    <name evidence="2" type="ORF">C8N29_104189</name>
</gene>
<dbReference type="InterPro" id="IPR029058">
    <property type="entry name" value="AB_hydrolase_fold"/>
</dbReference>
<dbReference type="RefSeq" id="WP_107865140.1">
    <property type="nucleotide sequence ID" value="NZ_QAON01000004.1"/>
</dbReference>
<organism evidence="2 3">
    <name type="scientific">Agitococcus lubricus</name>
    <dbReference type="NCBI Taxonomy" id="1077255"/>
    <lineage>
        <taxon>Bacteria</taxon>
        <taxon>Pseudomonadati</taxon>
        <taxon>Pseudomonadota</taxon>
        <taxon>Gammaproteobacteria</taxon>
        <taxon>Moraxellales</taxon>
        <taxon>Moraxellaceae</taxon>
        <taxon>Agitococcus</taxon>
    </lineage>
</organism>
<evidence type="ECO:0000313" key="2">
    <source>
        <dbReference type="EMBL" id="PTQ90144.1"/>
    </source>
</evidence>
<dbReference type="PANTHER" id="PTHR11614">
    <property type="entry name" value="PHOSPHOLIPASE-RELATED"/>
    <property type="match status" value="1"/>
</dbReference>
<dbReference type="InterPro" id="IPR051044">
    <property type="entry name" value="MAG_DAG_Lipase"/>
</dbReference>
<dbReference type="EMBL" id="QAON01000004">
    <property type="protein sequence ID" value="PTQ90144.1"/>
    <property type="molecule type" value="Genomic_DNA"/>
</dbReference>
<feature type="domain" description="Serine aminopeptidase S33" evidence="1">
    <location>
        <begin position="26"/>
        <end position="257"/>
    </location>
</feature>
<accession>A0A2T5J1C3</accession>
<reference evidence="2 3" key="1">
    <citation type="submission" date="2018-04" db="EMBL/GenBank/DDBJ databases">
        <title>Genomic Encyclopedia of Archaeal and Bacterial Type Strains, Phase II (KMG-II): from individual species to whole genera.</title>
        <authorList>
            <person name="Goeker M."/>
        </authorList>
    </citation>
    <scope>NUCLEOTIDE SEQUENCE [LARGE SCALE GENOMIC DNA]</scope>
    <source>
        <strain evidence="2 3">DSM 5822</strain>
    </source>
</reference>
<dbReference type="InterPro" id="IPR022742">
    <property type="entry name" value="Hydrolase_4"/>
</dbReference>
<comment type="caution">
    <text evidence="2">The sequence shown here is derived from an EMBL/GenBank/DDBJ whole genome shotgun (WGS) entry which is preliminary data.</text>
</comment>
<keyword evidence="3" id="KW-1185">Reference proteome</keyword>
<protein>
    <submittedName>
        <fullName evidence="2">Acylglycerol lipase</fullName>
    </submittedName>
</protein>
<evidence type="ECO:0000259" key="1">
    <source>
        <dbReference type="Pfam" id="PF12146"/>
    </source>
</evidence>
<dbReference type="AlphaFoldDB" id="A0A2T5J1C3"/>
<proteinExistence type="predicted"/>
<evidence type="ECO:0000313" key="3">
    <source>
        <dbReference type="Proteomes" id="UP000244223"/>
    </source>
</evidence>